<reference evidence="1" key="1">
    <citation type="submission" date="2020-09" db="EMBL/GenBank/DDBJ databases">
        <title>Iningainema tapete sp. nov. (Scytonemataceae, Cyanobacteria) from greenhouses in central Florida (USA) produces two types of nodularin with biosynthetic potential for microcystin-LR and anabaenopeptins.</title>
        <authorList>
            <person name="Berthold D.E."/>
            <person name="Lefler F.W."/>
            <person name="Huang I.-S."/>
            <person name="Abdulla H."/>
            <person name="Zimba P.V."/>
            <person name="Laughinghouse H.D. IV."/>
        </authorList>
    </citation>
    <scope>NUCLEOTIDE SEQUENCE</scope>
    <source>
        <strain evidence="1">BLCCT55</strain>
    </source>
</reference>
<protein>
    <submittedName>
        <fullName evidence="1">Uncharacterized protein</fullName>
    </submittedName>
</protein>
<evidence type="ECO:0000313" key="1">
    <source>
        <dbReference type="EMBL" id="MBD2778262.1"/>
    </source>
</evidence>
<keyword evidence="2" id="KW-1185">Reference proteome</keyword>
<gene>
    <name evidence="1" type="ORF">ICL16_41035</name>
</gene>
<dbReference type="RefSeq" id="WP_190837741.1">
    <property type="nucleotide sequence ID" value="NZ_CAWPPI010000126.1"/>
</dbReference>
<organism evidence="1 2">
    <name type="scientific">Iningainema tapete BLCC-T55</name>
    <dbReference type="NCBI Taxonomy" id="2748662"/>
    <lineage>
        <taxon>Bacteria</taxon>
        <taxon>Bacillati</taxon>
        <taxon>Cyanobacteriota</taxon>
        <taxon>Cyanophyceae</taxon>
        <taxon>Nostocales</taxon>
        <taxon>Scytonemataceae</taxon>
        <taxon>Iningainema tapete</taxon>
    </lineage>
</organism>
<comment type="caution">
    <text evidence="1">The sequence shown here is derived from an EMBL/GenBank/DDBJ whole genome shotgun (WGS) entry which is preliminary data.</text>
</comment>
<dbReference type="EMBL" id="JACXAE010000126">
    <property type="protein sequence ID" value="MBD2778262.1"/>
    <property type="molecule type" value="Genomic_DNA"/>
</dbReference>
<dbReference type="Proteomes" id="UP000629098">
    <property type="component" value="Unassembled WGS sequence"/>
</dbReference>
<proteinExistence type="predicted"/>
<sequence>MATENPRVAAYPPQRVYSRLVEFRRERGFKSDSAAIVAILEAYFFGGSVNEPLSESPGLVERIEDLEGKLRACLRWWLNSGRQLVRIQLWLKVSQICPRQC</sequence>
<dbReference type="AlphaFoldDB" id="A0A8J7BZR6"/>
<name>A0A8J7BZR6_9CYAN</name>
<accession>A0A8J7BZR6</accession>
<evidence type="ECO:0000313" key="2">
    <source>
        <dbReference type="Proteomes" id="UP000629098"/>
    </source>
</evidence>